<proteinExistence type="predicted"/>
<name>A0ABQ2HWE4_9MICO</name>
<dbReference type="Proteomes" id="UP000623461">
    <property type="component" value="Unassembled WGS sequence"/>
</dbReference>
<gene>
    <name evidence="2" type="ORF">GCM10009721_16780</name>
</gene>
<protein>
    <recommendedName>
        <fullName evidence="4">C3H1-type domain-containing protein</fullName>
    </recommendedName>
</protein>
<organism evidence="2 3">
    <name type="scientific">Terrabacter tumescens</name>
    <dbReference type="NCBI Taxonomy" id="60443"/>
    <lineage>
        <taxon>Bacteria</taxon>
        <taxon>Bacillati</taxon>
        <taxon>Actinomycetota</taxon>
        <taxon>Actinomycetes</taxon>
        <taxon>Micrococcales</taxon>
        <taxon>Intrasporangiaceae</taxon>
        <taxon>Terrabacter</taxon>
    </lineage>
</organism>
<keyword evidence="3" id="KW-1185">Reference proteome</keyword>
<reference evidence="3" key="1">
    <citation type="journal article" date="2019" name="Int. J. Syst. Evol. Microbiol.">
        <title>The Global Catalogue of Microorganisms (GCM) 10K type strain sequencing project: providing services to taxonomists for standard genome sequencing and annotation.</title>
        <authorList>
            <consortium name="The Broad Institute Genomics Platform"/>
            <consortium name="The Broad Institute Genome Sequencing Center for Infectious Disease"/>
            <person name="Wu L."/>
            <person name="Ma J."/>
        </authorList>
    </citation>
    <scope>NUCLEOTIDE SEQUENCE [LARGE SCALE GENOMIC DNA]</scope>
    <source>
        <strain evidence="3">JCM 1365</strain>
    </source>
</reference>
<feature type="compositionally biased region" description="Polar residues" evidence="1">
    <location>
        <begin position="12"/>
        <end position="23"/>
    </location>
</feature>
<dbReference type="Pfam" id="PF26427">
    <property type="entry name" value="HR_L37"/>
    <property type="match status" value="1"/>
</dbReference>
<dbReference type="EMBL" id="BMNZ01000003">
    <property type="protein sequence ID" value="GGM91784.1"/>
    <property type="molecule type" value="Genomic_DNA"/>
</dbReference>
<comment type="caution">
    <text evidence="2">The sequence shown here is derived from an EMBL/GenBank/DDBJ whole genome shotgun (WGS) entry which is preliminary data.</text>
</comment>
<evidence type="ECO:0000313" key="3">
    <source>
        <dbReference type="Proteomes" id="UP000623461"/>
    </source>
</evidence>
<evidence type="ECO:0000256" key="1">
    <source>
        <dbReference type="SAM" id="MobiDB-lite"/>
    </source>
</evidence>
<evidence type="ECO:0008006" key="4">
    <source>
        <dbReference type="Google" id="ProtNLM"/>
    </source>
</evidence>
<accession>A0ABQ2HWE4</accession>
<evidence type="ECO:0000313" key="2">
    <source>
        <dbReference type="EMBL" id="GGM91784.1"/>
    </source>
</evidence>
<sequence length="107" mass="12020">MRAPWRGVARGSTEQLRFPSSHSVPARARAQKQIRPLRPDLYQDFKVCRGTLQPNWVSAQACGRLGSSCPYGHENPQDQGEPTMSKRARKRRSRKGNAANHGRKPNA</sequence>
<dbReference type="NCBIfam" id="NF047428">
    <property type="entry name" value="ribo_Myco_bL37"/>
    <property type="match status" value="1"/>
</dbReference>
<feature type="compositionally biased region" description="Basic residues" evidence="1">
    <location>
        <begin position="86"/>
        <end position="107"/>
    </location>
</feature>
<dbReference type="InterPro" id="IPR058090">
    <property type="entry name" value="bL37_actino"/>
</dbReference>
<feature type="region of interest" description="Disordered" evidence="1">
    <location>
        <begin position="1"/>
        <end position="32"/>
    </location>
</feature>
<feature type="region of interest" description="Disordered" evidence="1">
    <location>
        <begin position="67"/>
        <end position="107"/>
    </location>
</feature>